<reference evidence="5 6" key="1">
    <citation type="submission" date="2018-03" db="EMBL/GenBank/DDBJ databases">
        <title>Draft Genome Sequences of the Obligatory Marine Myxobacteria Enhygromyxa salina SWB005.</title>
        <authorList>
            <person name="Poehlein A."/>
            <person name="Moghaddam J.A."/>
            <person name="Harms H."/>
            <person name="Alanjari M."/>
            <person name="Koenig G.M."/>
            <person name="Daniel R."/>
            <person name="Schaeberle T.F."/>
        </authorList>
    </citation>
    <scope>NUCLEOTIDE SEQUENCE [LARGE SCALE GENOMIC DNA]</scope>
    <source>
        <strain evidence="5 6">SWB005</strain>
    </source>
</reference>
<dbReference type="RefSeq" id="WP_106394997.1">
    <property type="nucleotide sequence ID" value="NZ_PVNK01000254.1"/>
</dbReference>
<evidence type="ECO:0000259" key="4">
    <source>
        <dbReference type="SMART" id="SM00560"/>
    </source>
</evidence>
<feature type="region of interest" description="Disordered" evidence="3">
    <location>
        <begin position="39"/>
        <end position="74"/>
    </location>
</feature>
<dbReference type="AlphaFoldDB" id="A0A2S9XE85"/>
<dbReference type="PANTHER" id="PTHR47635">
    <property type="entry name" value="CUB DOMAIN-CONTAINING PROTEIN"/>
    <property type="match status" value="1"/>
</dbReference>
<organism evidence="5 6">
    <name type="scientific">Enhygromyxa salina</name>
    <dbReference type="NCBI Taxonomy" id="215803"/>
    <lineage>
        <taxon>Bacteria</taxon>
        <taxon>Pseudomonadati</taxon>
        <taxon>Myxococcota</taxon>
        <taxon>Polyangia</taxon>
        <taxon>Nannocystales</taxon>
        <taxon>Nannocystaceae</taxon>
        <taxon>Enhygromyxa</taxon>
    </lineage>
</organism>
<dbReference type="Proteomes" id="UP000237968">
    <property type="component" value="Unassembled WGS sequence"/>
</dbReference>
<evidence type="ECO:0000313" key="5">
    <source>
        <dbReference type="EMBL" id="PRP91172.1"/>
    </source>
</evidence>
<comment type="caution">
    <text evidence="5">The sequence shown here is derived from an EMBL/GenBank/DDBJ whole genome shotgun (WGS) entry which is preliminary data.</text>
</comment>
<evidence type="ECO:0000256" key="3">
    <source>
        <dbReference type="SAM" id="MobiDB-lite"/>
    </source>
</evidence>
<sequence>MRDLFVSKECGAGARLVLMSMVSLGLVGCIIDLNPRFMSDTESESTRGDGDGDGVEDGDGVGDGDGDGDGDPLADDSLVAHYQFELRAEVVDDSGYGNHGVATVLGLSPGVTGMAMDCATSEAVQVPDSSSLDVSEAVTMAMWVRPESFPQSGRAAWADNSGQYAMMYDADFGLVWRVLTSDGSFQADAGARWLPLGEWTHIASTYDGAVSRIYANGEQIAILDMTGLVFADNSEPMAIGSDSPSFGQECTGRIDDLRIYNRALTSVEIATLAGP</sequence>
<proteinExistence type="predicted"/>
<gene>
    <name evidence="5" type="ORF">ENSA5_57890</name>
</gene>
<name>A0A2S9XE85_9BACT</name>
<keyword evidence="2" id="KW-1015">Disulfide bond</keyword>
<dbReference type="PANTHER" id="PTHR47635:SF2">
    <property type="entry name" value="LAMG-LIKE JELLYROLL FOLD DOMAIN-CONTAINING PROTEIN"/>
    <property type="match status" value="1"/>
</dbReference>
<evidence type="ECO:0000313" key="6">
    <source>
        <dbReference type="Proteomes" id="UP000237968"/>
    </source>
</evidence>
<dbReference type="Pfam" id="PF13385">
    <property type="entry name" value="Laminin_G_3"/>
    <property type="match status" value="1"/>
</dbReference>
<dbReference type="SMART" id="SM00560">
    <property type="entry name" value="LamGL"/>
    <property type="match status" value="1"/>
</dbReference>
<evidence type="ECO:0000256" key="1">
    <source>
        <dbReference type="ARBA" id="ARBA00022729"/>
    </source>
</evidence>
<dbReference type="OrthoDB" id="5430002at2"/>
<accession>A0A2S9XE85</accession>
<dbReference type="Gene3D" id="2.60.120.200">
    <property type="match status" value="1"/>
</dbReference>
<protein>
    <recommendedName>
        <fullName evidence="4">LamG-like jellyroll fold domain-containing protein</fullName>
    </recommendedName>
</protein>
<dbReference type="SUPFAM" id="SSF49899">
    <property type="entry name" value="Concanavalin A-like lectins/glucanases"/>
    <property type="match status" value="1"/>
</dbReference>
<keyword evidence="1" id="KW-0732">Signal</keyword>
<feature type="compositionally biased region" description="Acidic residues" evidence="3">
    <location>
        <begin position="51"/>
        <end position="74"/>
    </location>
</feature>
<dbReference type="InterPro" id="IPR006558">
    <property type="entry name" value="LamG-like"/>
</dbReference>
<keyword evidence="6" id="KW-1185">Reference proteome</keyword>
<feature type="domain" description="LamG-like jellyroll fold" evidence="4">
    <location>
        <begin position="136"/>
        <end position="267"/>
    </location>
</feature>
<dbReference type="InterPro" id="IPR013320">
    <property type="entry name" value="ConA-like_dom_sf"/>
</dbReference>
<dbReference type="EMBL" id="PVNK01000254">
    <property type="protein sequence ID" value="PRP91172.1"/>
    <property type="molecule type" value="Genomic_DNA"/>
</dbReference>
<dbReference type="PROSITE" id="PS51257">
    <property type="entry name" value="PROKAR_LIPOPROTEIN"/>
    <property type="match status" value="1"/>
</dbReference>
<evidence type="ECO:0000256" key="2">
    <source>
        <dbReference type="ARBA" id="ARBA00023157"/>
    </source>
</evidence>